<feature type="region of interest" description="Disordered" evidence="3">
    <location>
        <begin position="115"/>
        <end position="137"/>
    </location>
</feature>
<organism evidence="4 5">
    <name type="scientific">Flexivirga caeni</name>
    <dbReference type="NCBI Taxonomy" id="2294115"/>
    <lineage>
        <taxon>Bacteria</taxon>
        <taxon>Bacillati</taxon>
        <taxon>Actinomycetota</taxon>
        <taxon>Actinomycetes</taxon>
        <taxon>Micrococcales</taxon>
        <taxon>Dermacoccaceae</taxon>
        <taxon>Flexivirga</taxon>
    </lineage>
</organism>
<dbReference type="RefSeq" id="WP_123270782.1">
    <property type="nucleotide sequence ID" value="NZ_RJJQ01000005.1"/>
</dbReference>
<name>A0A3M9MCA9_9MICO</name>
<dbReference type="Proteomes" id="UP000271678">
    <property type="component" value="Unassembled WGS sequence"/>
</dbReference>
<dbReference type="GO" id="GO:0016887">
    <property type="term" value="F:ATP hydrolysis activity"/>
    <property type="evidence" value="ECO:0007669"/>
    <property type="project" value="TreeGrafter"/>
</dbReference>
<dbReference type="SUPFAM" id="SSF52540">
    <property type="entry name" value="P-loop containing nucleoside triphosphate hydrolases"/>
    <property type="match status" value="1"/>
</dbReference>
<reference evidence="4 5" key="1">
    <citation type="submission" date="2018-11" db="EMBL/GenBank/DDBJ databases">
        <title>Draft genome of Simplicispira Flexivirga sp. BO-16.</title>
        <authorList>
            <person name="Im W.T."/>
        </authorList>
    </citation>
    <scope>NUCLEOTIDE SEQUENCE [LARGE SCALE GENOMIC DNA]</scope>
    <source>
        <strain evidence="4 5">BO-16</strain>
    </source>
</reference>
<sequence length="444" mass="45790">MATAVVTAIGAAHEAAVAATIGRVTGVRLVRRCADVADLLAVCGAGRADVALVSADFADLDRGAIATLRGAGTGLVGVHGPSAVEEREVLRQWGVPTRLRTDATPAEFAAAVSVAADTGDNPAEQQLPAERREESDADPIGEELAAMTSGSSYLPHNPFLEPEREERSAAPVVVVWGPPGAPGRTVLAVNLAGEAARLGVSTVLVDADTHAASVAQHLALLDEAPGVAAATRLADSGHLDVRSLAASCPQVSPGLRVLTGLPRADRWPEIRDDSLTAVLEQCRTLARLVVVDVAAPLEEDEELSYDTAAPRRNAAALAALRAATTVIAVGAADPVGLQRLVRGLEDLRAVRPDPPLVVANKVRAAAVGTGPEQRVTDALQRFAGVAQSRTIPDDRPACDGALLAGRLLAEHAPGSPARKAITSLAADLTGVVATTRRGWFAARR</sequence>
<accession>A0A3M9MCA9</accession>
<evidence type="ECO:0000313" key="4">
    <source>
        <dbReference type="EMBL" id="RNI23201.1"/>
    </source>
</evidence>
<evidence type="ECO:0000256" key="1">
    <source>
        <dbReference type="ARBA" id="ARBA00022741"/>
    </source>
</evidence>
<evidence type="ECO:0000256" key="3">
    <source>
        <dbReference type="SAM" id="MobiDB-lite"/>
    </source>
</evidence>
<dbReference type="InterPro" id="IPR027417">
    <property type="entry name" value="P-loop_NTPase"/>
</dbReference>
<dbReference type="GO" id="GO:0009898">
    <property type="term" value="C:cytoplasmic side of plasma membrane"/>
    <property type="evidence" value="ECO:0007669"/>
    <property type="project" value="TreeGrafter"/>
</dbReference>
<proteinExistence type="predicted"/>
<keyword evidence="1" id="KW-0547">Nucleotide-binding</keyword>
<evidence type="ECO:0000256" key="2">
    <source>
        <dbReference type="ARBA" id="ARBA00022840"/>
    </source>
</evidence>
<gene>
    <name evidence="4" type="ORF">EFY87_07135</name>
</gene>
<comment type="caution">
    <text evidence="4">The sequence shown here is derived from an EMBL/GenBank/DDBJ whole genome shotgun (WGS) entry which is preliminary data.</text>
</comment>
<dbReference type="EMBL" id="RJJQ01000005">
    <property type="protein sequence ID" value="RNI23201.1"/>
    <property type="molecule type" value="Genomic_DNA"/>
</dbReference>
<dbReference type="PANTHER" id="PTHR43384">
    <property type="entry name" value="SEPTUM SITE-DETERMINING PROTEIN MIND HOMOLOG, CHLOROPLASTIC-RELATED"/>
    <property type="match status" value="1"/>
</dbReference>
<keyword evidence="2" id="KW-0067">ATP-binding</keyword>
<dbReference type="PANTHER" id="PTHR43384:SF6">
    <property type="entry name" value="SEPTUM SITE-DETERMINING PROTEIN MIND HOMOLOG, CHLOROPLASTIC"/>
    <property type="match status" value="1"/>
</dbReference>
<dbReference type="GO" id="GO:0005829">
    <property type="term" value="C:cytosol"/>
    <property type="evidence" value="ECO:0007669"/>
    <property type="project" value="TreeGrafter"/>
</dbReference>
<evidence type="ECO:0000313" key="5">
    <source>
        <dbReference type="Proteomes" id="UP000271678"/>
    </source>
</evidence>
<protein>
    <submittedName>
        <fullName evidence="4">Chromosome partitioning protein</fullName>
    </submittedName>
</protein>
<dbReference type="GO" id="GO:0051782">
    <property type="term" value="P:negative regulation of cell division"/>
    <property type="evidence" value="ECO:0007669"/>
    <property type="project" value="TreeGrafter"/>
</dbReference>
<dbReference type="Gene3D" id="3.40.50.300">
    <property type="entry name" value="P-loop containing nucleotide triphosphate hydrolases"/>
    <property type="match status" value="1"/>
</dbReference>
<dbReference type="AlphaFoldDB" id="A0A3M9MCA9"/>
<dbReference type="GO" id="GO:0005524">
    <property type="term" value="F:ATP binding"/>
    <property type="evidence" value="ECO:0007669"/>
    <property type="project" value="UniProtKB-KW"/>
</dbReference>
<keyword evidence="5" id="KW-1185">Reference proteome</keyword>
<dbReference type="InterPro" id="IPR050625">
    <property type="entry name" value="ParA/MinD_ATPase"/>
</dbReference>
<dbReference type="OrthoDB" id="3217709at2"/>